<dbReference type="Gene3D" id="3.30.1140.40">
    <property type="entry name" value="Tctex-1"/>
    <property type="match status" value="1"/>
</dbReference>
<dbReference type="CDD" id="cd21455">
    <property type="entry name" value="DLC-like_DYNLT1_DYNLT3"/>
    <property type="match status" value="1"/>
</dbReference>
<dbReference type="Proteomes" id="UP000002630">
    <property type="component" value="Linkage Group LG25"/>
</dbReference>
<dbReference type="STRING" id="2880.D8LH51"/>
<accession>D8LH51</accession>
<dbReference type="PANTHER" id="PTHR21255:SF4">
    <property type="entry name" value="DYNEIN LIGHT CHAIN TCTEX-TYPE"/>
    <property type="match status" value="1"/>
</dbReference>
<reference evidence="1 2" key="1">
    <citation type="journal article" date="2010" name="Nature">
        <title>The Ectocarpus genome and the independent evolution of multicellularity in brown algae.</title>
        <authorList>
            <person name="Cock J.M."/>
            <person name="Sterck L."/>
            <person name="Rouze P."/>
            <person name="Scornet D."/>
            <person name="Allen A.E."/>
            <person name="Amoutzias G."/>
            <person name="Anthouard V."/>
            <person name="Artiguenave F."/>
            <person name="Aury J.M."/>
            <person name="Badger J.H."/>
            <person name="Beszteri B."/>
            <person name="Billiau K."/>
            <person name="Bonnet E."/>
            <person name="Bothwell J.H."/>
            <person name="Bowler C."/>
            <person name="Boyen C."/>
            <person name="Brownlee C."/>
            <person name="Carrano C.J."/>
            <person name="Charrier B."/>
            <person name="Cho G.Y."/>
            <person name="Coelho S.M."/>
            <person name="Collen J."/>
            <person name="Corre E."/>
            <person name="Da Silva C."/>
            <person name="Delage L."/>
            <person name="Delaroque N."/>
            <person name="Dittami S.M."/>
            <person name="Doulbeau S."/>
            <person name="Elias M."/>
            <person name="Farnham G."/>
            <person name="Gachon C.M."/>
            <person name="Gschloessl B."/>
            <person name="Heesch S."/>
            <person name="Jabbari K."/>
            <person name="Jubin C."/>
            <person name="Kawai H."/>
            <person name="Kimura K."/>
            <person name="Kloareg B."/>
            <person name="Kupper F.C."/>
            <person name="Lang D."/>
            <person name="Le Bail A."/>
            <person name="Leblanc C."/>
            <person name="Lerouge P."/>
            <person name="Lohr M."/>
            <person name="Lopez P.J."/>
            <person name="Martens C."/>
            <person name="Maumus F."/>
            <person name="Michel G."/>
            <person name="Miranda-Saavedra D."/>
            <person name="Morales J."/>
            <person name="Moreau H."/>
            <person name="Motomura T."/>
            <person name="Nagasato C."/>
            <person name="Napoli C.A."/>
            <person name="Nelson D.R."/>
            <person name="Nyvall-Collen P."/>
            <person name="Peters A.F."/>
            <person name="Pommier C."/>
            <person name="Potin P."/>
            <person name="Poulain J."/>
            <person name="Quesneville H."/>
            <person name="Read B."/>
            <person name="Rensing S.A."/>
            <person name="Ritter A."/>
            <person name="Rousvoal S."/>
            <person name="Samanta M."/>
            <person name="Samson G."/>
            <person name="Schroeder D.C."/>
            <person name="Segurens B."/>
            <person name="Strittmatter M."/>
            <person name="Tonon T."/>
            <person name="Tregear J.W."/>
            <person name="Valentin K."/>
            <person name="von Dassow P."/>
            <person name="Yamagishi T."/>
            <person name="Van de Peer Y."/>
            <person name="Wincker P."/>
        </authorList>
    </citation>
    <scope>NUCLEOTIDE SEQUENCE [LARGE SCALE GENOMIC DNA]</scope>
    <source>
        <strain evidence="2">Ec32 / CCAP1310/4</strain>
    </source>
</reference>
<proteinExistence type="predicted"/>
<dbReference type="Pfam" id="PF03645">
    <property type="entry name" value="Tctex-1"/>
    <property type="match status" value="1"/>
</dbReference>
<evidence type="ECO:0000313" key="2">
    <source>
        <dbReference type="Proteomes" id="UP000002630"/>
    </source>
</evidence>
<dbReference type="InParanoid" id="D8LH51"/>
<dbReference type="GO" id="GO:0045505">
    <property type="term" value="F:dynein intermediate chain binding"/>
    <property type="evidence" value="ECO:0007669"/>
    <property type="project" value="TreeGrafter"/>
</dbReference>
<dbReference type="PANTHER" id="PTHR21255">
    <property type="entry name" value="T-COMPLEX-ASSOCIATED-TESTIS-EXPRESSED 1/ DYNEIN LIGHT CHAIN"/>
    <property type="match status" value="1"/>
</dbReference>
<dbReference type="GO" id="GO:0005868">
    <property type="term" value="C:cytoplasmic dynein complex"/>
    <property type="evidence" value="ECO:0007669"/>
    <property type="project" value="TreeGrafter"/>
</dbReference>
<organism evidence="1 2">
    <name type="scientific">Ectocarpus siliculosus</name>
    <name type="common">Brown alga</name>
    <name type="synonym">Conferva siliculosa</name>
    <dbReference type="NCBI Taxonomy" id="2880"/>
    <lineage>
        <taxon>Eukaryota</taxon>
        <taxon>Sar</taxon>
        <taxon>Stramenopiles</taxon>
        <taxon>Ochrophyta</taxon>
        <taxon>PX clade</taxon>
        <taxon>Phaeophyceae</taxon>
        <taxon>Ectocarpales</taxon>
        <taxon>Ectocarpaceae</taxon>
        <taxon>Ectocarpus</taxon>
    </lineage>
</organism>
<protein>
    <submittedName>
        <fullName evidence="1">Dynein light chain Tctex1</fullName>
    </submittedName>
</protein>
<dbReference type="GO" id="GO:0007018">
    <property type="term" value="P:microtubule-based movement"/>
    <property type="evidence" value="ECO:0007669"/>
    <property type="project" value="TreeGrafter"/>
</dbReference>
<dbReference type="OMA" id="RWQTELF"/>
<name>D8LH51_ECTSI</name>
<dbReference type="InterPro" id="IPR005334">
    <property type="entry name" value="Tctex-1-like"/>
</dbReference>
<dbReference type="GO" id="GO:0005737">
    <property type="term" value="C:cytoplasm"/>
    <property type="evidence" value="ECO:0007669"/>
    <property type="project" value="TreeGrafter"/>
</dbReference>
<dbReference type="EMBL" id="FN648364">
    <property type="protein sequence ID" value="CBN74270.1"/>
    <property type="molecule type" value="Genomic_DNA"/>
</dbReference>
<dbReference type="AlphaFoldDB" id="D8LH51"/>
<dbReference type="eggNOG" id="KOG4081">
    <property type="taxonomic scope" value="Eukaryota"/>
</dbReference>
<evidence type="ECO:0000313" key="1">
    <source>
        <dbReference type="EMBL" id="CBN74270.1"/>
    </source>
</evidence>
<dbReference type="EMBL" id="FN649750">
    <property type="protein sequence ID" value="CBN74270.1"/>
    <property type="molecule type" value="Genomic_DNA"/>
</dbReference>
<keyword evidence="2" id="KW-1185">Reference proteome</keyword>
<dbReference type="InterPro" id="IPR038586">
    <property type="entry name" value="Tctex-1-like_sf"/>
</dbReference>
<gene>
    <name evidence="1" type="ORF">Esi_0019_0019</name>
</gene>
<sequence>MADVAAGVFDFTELTEEAQEIAQDAVGKVLEGRRYSHRNVGDWTDTITARCITGLTRLCENFKFGVSCLLVERMQQRTSAQVDSTTAAFWDPRADGASTVRWENETMACVITIFGIAI</sequence>
<dbReference type="OrthoDB" id="10059120at2759"/>